<dbReference type="EMBL" id="JACEIK010003751">
    <property type="protein sequence ID" value="MCD9642976.1"/>
    <property type="molecule type" value="Genomic_DNA"/>
</dbReference>
<evidence type="ECO:0000313" key="2">
    <source>
        <dbReference type="EMBL" id="MCD9642976.1"/>
    </source>
</evidence>
<proteinExistence type="predicted"/>
<keyword evidence="3" id="KW-1185">Reference proteome</keyword>
<feature type="non-terminal residue" evidence="2">
    <location>
        <position position="1"/>
    </location>
</feature>
<reference evidence="2 3" key="1">
    <citation type="journal article" date="2021" name="BMC Genomics">
        <title>Datura genome reveals duplications of psychoactive alkaloid biosynthetic genes and high mutation rate following tissue culture.</title>
        <authorList>
            <person name="Rajewski A."/>
            <person name="Carter-House D."/>
            <person name="Stajich J."/>
            <person name="Litt A."/>
        </authorList>
    </citation>
    <scope>NUCLEOTIDE SEQUENCE [LARGE SCALE GENOMIC DNA]</scope>
    <source>
        <strain evidence="2">AR-01</strain>
    </source>
</reference>
<sequence>TNEVRSKERKHKNKVGNALVRTADQMRKPSRPKACKKKLGTTIRPEDEPVKHRCKIACLRSIWWNPGRYLHRGCPGAIHSGDIKLTCELPVNQRLQDSKLDT</sequence>
<evidence type="ECO:0000256" key="1">
    <source>
        <dbReference type="SAM" id="MobiDB-lite"/>
    </source>
</evidence>
<evidence type="ECO:0000313" key="3">
    <source>
        <dbReference type="Proteomes" id="UP000823775"/>
    </source>
</evidence>
<feature type="compositionally biased region" description="Basic residues" evidence="1">
    <location>
        <begin position="28"/>
        <end position="39"/>
    </location>
</feature>
<name>A0ABS8V9E1_DATST</name>
<comment type="caution">
    <text evidence="2">The sequence shown here is derived from an EMBL/GenBank/DDBJ whole genome shotgun (WGS) entry which is preliminary data.</text>
</comment>
<organism evidence="2 3">
    <name type="scientific">Datura stramonium</name>
    <name type="common">Jimsonweed</name>
    <name type="synonym">Common thornapple</name>
    <dbReference type="NCBI Taxonomy" id="4076"/>
    <lineage>
        <taxon>Eukaryota</taxon>
        <taxon>Viridiplantae</taxon>
        <taxon>Streptophyta</taxon>
        <taxon>Embryophyta</taxon>
        <taxon>Tracheophyta</taxon>
        <taxon>Spermatophyta</taxon>
        <taxon>Magnoliopsida</taxon>
        <taxon>eudicotyledons</taxon>
        <taxon>Gunneridae</taxon>
        <taxon>Pentapetalae</taxon>
        <taxon>asterids</taxon>
        <taxon>lamiids</taxon>
        <taxon>Solanales</taxon>
        <taxon>Solanaceae</taxon>
        <taxon>Solanoideae</taxon>
        <taxon>Datureae</taxon>
        <taxon>Datura</taxon>
    </lineage>
</organism>
<gene>
    <name evidence="2" type="ORF">HAX54_030074</name>
</gene>
<protein>
    <submittedName>
        <fullName evidence="2">Uncharacterized protein</fullName>
    </submittedName>
</protein>
<feature type="region of interest" description="Disordered" evidence="1">
    <location>
        <begin position="1"/>
        <end position="40"/>
    </location>
</feature>
<accession>A0ABS8V9E1</accession>
<dbReference type="Proteomes" id="UP000823775">
    <property type="component" value="Unassembled WGS sequence"/>
</dbReference>